<evidence type="ECO:0000256" key="2">
    <source>
        <dbReference type="ARBA" id="ARBA00049988"/>
    </source>
</evidence>
<reference evidence="3 4" key="1">
    <citation type="submission" date="2019-06" db="EMBL/GenBank/DDBJ databases">
        <title>Rhodococcus spaelei sp. nov., isolated from a cave.</title>
        <authorList>
            <person name="Lee S.D."/>
        </authorList>
    </citation>
    <scope>NUCLEOTIDE SEQUENCE [LARGE SCALE GENOMIC DNA]</scope>
    <source>
        <strain evidence="3 4">C9-5</strain>
    </source>
</reference>
<dbReference type="Proteomes" id="UP000316256">
    <property type="component" value="Unassembled WGS sequence"/>
</dbReference>
<comment type="caution">
    <text evidence="3">The sequence shown here is derived from an EMBL/GenBank/DDBJ whole genome shotgun (WGS) entry which is preliminary data.</text>
</comment>
<gene>
    <name evidence="3" type="ORF">FK531_01970</name>
</gene>
<sequence>MTTKTERVELRVAPQSHEQIQAAAERVNESTSEFVRNAALDRADRVLALSSRTLMPAEQFDALIHALDVADDAPNLEKLAAEPRRFARQ</sequence>
<dbReference type="Pfam" id="PF08681">
    <property type="entry name" value="TacA1"/>
    <property type="match status" value="1"/>
</dbReference>
<evidence type="ECO:0000256" key="1">
    <source>
        <dbReference type="ARBA" id="ARBA00022649"/>
    </source>
</evidence>
<evidence type="ECO:0000313" key="4">
    <source>
        <dbReference type="Proteomes" id="UP000316256"/>
    </source>
</evidence>
<dbReference type="EMBL" id="VIGH01000001">
    <property type="protein sequence ID" value="TQF74864.1"/>
    <property type="molecule type" value="Genomic_DNA"/>
</dbReference>
<dbReference type="InterPro" id="IPR010985">
    <property type="entry name" value="Ribbon_hlx_hlx"/>
</dbReference>
<dbReference type="GO" id="GO:0006355">
    <property type="term" value="P:regulation of DNA-templated transcription"/>
    <property type="evidence" value="ECO:0007669"/>
    <property type="project" value="InterPro"/>
</dbReference>
<protein>
    <submittedName>
        <fullName evidence="3">DUF1778 domain-containing protein</fullName>
    </submittedName>
</protein>
<dbReference type="InterPro" id="IPR014795">
    <property type="entry name" value="TacA_1-like"/>
</dbReference>
<comment type="similarity">
    <text evidence="2">Belongs to the TacA antitoxin family.</text>
</comment>
<keyword evidence="1" id="KW-1277">Toxin-antitoxin system</keyword>
<name>A0A541BRA5_9NOCA</name>
<organism evidence="3 4">
    <name type="scientific">Rhodococcus spelaei</name>
    <dbReference type="NCBI Taxonomy" id="2546320"/>
    <lineage>
        <taxon>Bacteria</taxon>
        <taxon>Bacillati</taxon>
        <taxon>Actinomycetota</taxon>
        <taxon>Actinomycetes</taxon>
        <taxon>Mycobacteriales</taxon>
        <taxon>Nocardiaceae</taxon>
        <taxon>Rhodococcus</taxon>
    </lineage>
</organism>
<dbReference type="OrthoDB" id="3431911at2"/>
<dbReference type="AlphaFoldDB" id="A0A541BRA5"/>
<keyword evidence="4" id="KW-1185">Reference proteome</keyword>
<dbReference type="Gene3D" id="1.20.5.780">
    <property type="entry name" value="Single helix bin"/>
    <property type="match status" value="1"/>
</dbReference>
<dbReference type="RefSeq" id="WP_142094948.1">
    <property type="nucleotide sequence ID" value="NZ_VIGH01000001.1"/>
</dbReference>
<proteinExistence type="inferred from homology"/>
<accession>A0A541BRA5</accession>
<dbReference type="SUPFAM" id="SSF47598">
    <property type="entry name" value="Ribbon-helix-helix"/>
    <property type="match status" value="1"/>
</dbReference>
<evidence type="ECO:0000313" key="3">
    <source>
        <dbReference type="EMBL" id="TQF74864.1"/>
    </source>
</evidence>